<dbReference type="PANTHER" id="PTHR37911">
    <property type="entry name" value="OSJNBA0067K08.20 PROTEIN"/>
    <property type="match status" value="1"/>
</dbReference>
<dbReference type="OMA" id="HDWYKYG"/>
<comment type="caution">
    <text evidence="2">The sequence shown here is derived from an EMBL/GenBank/DDBJ whole genome shotgun (WGS) entry which is preliminary data.</text>
</comment>
<feature type="compositionally biased region" description="Acidic residues" evidence="1">
    <location>
        <begin position="435"/>
        <end position="459"/>
    </location>
</feature>
<dbReference type="OrthoDB" id="1923815at2759"/>
<protein>
    <submittedName>
        <fullName evidence="2">Uncharacterized protein</fullName>
    </submittedName>
</protein>
<feature type="region of interest" description="Disordered" evidence="1">
    <location>
        <begin position="76"/>
        <end position="122"/>
    </location>
</feature>
<dbReference type="PANTHER" id="PTHR37911:SF1">
    <property type="entry name" value="OS04G0497900 PROTEIN"/>
    <property type="match status" value="1"/>
</dbReference>
<evidence type="ECO:0000313" key="2">
    <source>
        <dbReference type="EMBL" id="KAH7430348.1"/>
    </source>
</evidence>
<name>A0A8T2U6M3_CERRI</name>
<evidence type="ECO:0000256" key="1">
    <source>
        <dbReference type="SAM" id="MobiDB-lite"/>
    </source>
</evidence>
<dbReference type="AlphaFoldDB" id="A0A8T2U6M3"/>
<feature type="region of interest" description="Disordered" evidence="1">
    <location>
        <begin position="364"/>
        <end position="417"/>
    </location>
</feature>
<organism evidence="2 3">
    <name type="scientific">Ceratopteris richardii</name>
    <name type="common">Triangle waterfern</name>
    <dbReference type="NCBI Taxonomy" id="49495"/>
    <lineage>
        <taxon>Eukaryota</taxon>
        <taxon>Viridiplantae</taxon>
        <taxon>Streptophyta</taxon>
        <taxon>Embryophyta</taxon>
        <taxon>Tracheophyta</taxon>
        <taxon>Polypodiopsida</taxon>
        <taxon>Polypodiidae</taxon>
        <taxon>Polypodiales</taxon>
        <taxon>Pteridineae</taxon>
        <taxon>Pteridaceae</taxon>
        <taxon>Parkerioideae</taxon>
        <taxon>Ceratopteris</taxon>
    </lineage>
</organism>
<dbReference type="Proteomes" id="UP000825935">
    <property type="component" value="Chromosome 9"/>
</dbReference>
<proteinExistence type="predicted"/>
<evidence type="ECO:0000313" key="3">
    <source>
        <dbReference type="Proteomes" id="UP000825935"/>
    </source>
</evidence>
<keyword evidence="3" id="KW-1185">Reference proteome</keyword>
<sequence length="516" mass="60085">MLSYVTSDYQPLAWKSSSLLYQDSKPPNTGKSLSFSELWKRHERSHVRFYENWKYISSFGRKHSLERYSSNIVSLAGRSKPRNPQPIRPRRRRKVDLPTGHQPDPGGNIPKKRTSSAPKNATEPYIRYDDDYYKFGPFGPYNYKARVEGTLIPVTSFTDDYVVMWSTIKDLKHYEQVEIEDACIEYHNRVQYFNQQIGVKYFYVFVRCTYNYGPEPPWKQWTLVAEVALESTEDLDKEIVISKLTNSIRNRITQYTSWFRPDLIHVKPKRRRYQARFEPELEFIGELKKIFYQSAGESDEADSYYGKFCHILGEDVNASAEEISSKFEAASEDVKLACLEHLLTQHPIELLHYIPYPRRSIWSAQQPSREGDSVKSSRISMNNESIAENDNDPDDDHSDNDELEGEEAGNMAQYENWDDLDDDEIESRLNRGADDLSDDEPQGMDSSELEEDVIDSDDNGDMRIGDQGRGLPIENSFLKAAARPYTYVNFVREMAVLHEIILERKRRKRSKMTVLE</sequence>
<gene>
    <name evidence="2" type="ORF">KP509_09G094800</name>
</gene>
<accession>A0A8T2U6M3</accession>
<feature type="region of interest" description="Disordered" evidence="1">
    <location>
        <begin position="431"/>
        <end position="461"/>
    </location>
</feature>
<feature type="compositionally biased region" description="Polar residues" evidence="1">
    <location>
        <begin position="376"/>
        <end position="386"/>
    </location>
</feature>
<feature type="compositionally biased region" description="Acidic residues" evidence="1">
    <location>
        <begin position="387"/>
        <end position="407"/>
    </location>
</feature>
<reference evidence="2" key="1">
    <citation type="submission" date="2021-08" db="EMBL/GenBank/DDBJ databases">
        <title>WGS assembly of Ceratopteris richardii.</title>
        <authorList>
            <person name="Marchant D.B."/>
            <person name="Chen G."/>
            <person name="Jenkins J."/>
            <person name="Shu S."/>
            <person name="Leebens-Mack J."/>
            <person name="Grimwood J."/>
            <person name="Schmutz J."/>
            <person name="Soltis P."/>
            <person name="Soltis D."/>
            <person name="Chen Z.-H."/>
        </authorList>
    </citation>
    <scope>NUCLEOTIDE SEQUENCE</scope>
    <source>
        <strain evidence="2">Whitten #5841</strain>
        <tissue evidence="2">Leaf</tissue>
    </source>
</reference>
<dbReference type="EMBL" id="CM035414">
    <property type="protein sequence ID" value="KAH7430348.1"/>
    <property type="molecule type" value="Genomic_DNA"/>
</dbReference>